<comment type="similarity">
    <text evidence="2 7">Belongs to the major facilitator superfamily. Sugar transporter (TC 2.A.1.1) family.</text>
</comment>
<feature type="transmembrane region" description="Helical" evidence="9">
    <location>
        <begin position="183"/>
        <end position="200"/>
    </location>
</feature>
<feature type="transmembrane region" description="Helical" evidence="9">
    <location>
        <begin position="332"/>
        <end position="352"/>
    </location>
</feature>
<proteinExistence type="inferred from homology"/>
<dbReference type="Pfam" id="PF00083">
    <property type="entry name" value="Sugar_tr"/>
    <property type="match status" value="1"/>
</dbReference>
<feature type="transmembrane region" description="Helical" evidence="9">
    <location>
        <begin position="145"/>
        <end position="163"/>
    </location>
</feature>
<dbReference type="PROSITE" id="PS50850">
    <property type="entry name" value="MFS"/>
    <property type="match status" value="1"/>
</dbReference>
<feature type="transmembrane region" description="Helical" evidence="9">
    <location>
        <begin position="435"/>
        <end position="454"/>
    </location>
</feature>
<feature type="transmembrane region" description="Helical" evidence="9">
    <location>
        <begin position="263"/>
        <end position="283"/>
    </location>
</feature>
<evidence type="ECO:0000256" key="7">
    <source>
        <dbReference type="RuleBase" id="RU003346"/>
    </source>
</evidence>
<dbReference type="InterPro" id="IPR005828">
    <property type="entry name" value="MFS_sugar_transport-like"/>
</dbReference>
<evidence type="ECO:0000259" key="10">
    <source>
        <dbReference type="PROSITE" id="PS50850"/>
    </source>
</evidence>
<dbReference type="EMBL" id="SKBQ01000080">
    <property type="protein sequence ID" value="TPX08118.1"/>
    <property type="molecule type" value="Genomic_DNA"/>
</dbReference>
<protein>
    <recommendedName>
        <fullName evidence="10">Major facilitator superfamily (MFS) profile domain-containing protein</fullName>
    </recommendedName>
</protein>
<evidence type="ECO:0000256" key="4">
    <source>
        <dbReference type="ARBA" id="ARBA00022692"/>
    </source>
</evidence>
<dbReference type="PANTHER" id="PTHR48022:SF25">
    <property type="entry name" value="QUINATE TRANSPORTER, PUTATIVE (AFU_ORTHOLOGUE AFUA_5G12950)-RELATED"/>
    <property type="match status" value="1"/>
</dbReference>
<dbReference type="SUPFAM" id="SSF103473">
    <property type="entry name" value="MFS general substrate transporter"/>
    <property type="match status" value="1"/>
</dbReference>
<evidence type="ECO:0000313" key="11">
    <source>
        <dbReference type="EMBL" id="TPX08118.1"/>
    </source>
</evidence>
<dbReference type="GO" id="GO:0005351">
    <property type="term" value="F:carbohydrate:proton symporter activity"/>
    <property type="evidence" value="ECO:0007669"/>
    <property type="project" value="TreeGrafter"/>
</dbReference>
<accession>A0A507ATB8</accession>
<organism evidence="11 12">
    <name type="scientific">Thyridium curvatum</name>
    <dbReference type="NCBI Taxonomy" id="1093900"/>
    <lineage>
        <taxon>Eukaryota</taxon>
        <taxon>Fungi</taxon>
        <taxon>Dikarya</taxon>
        <taxon>Ascomycota</taxon>
        <taxon>Pezizomycotina</taxon>
        <taxon>Sordariomycetes</taxon>
        <taxon>Sordariomycetidae</taxon>
        <taxon>Thyridiales</taxon>
        <taxon>Thyridiaceae</taxon>
        <taxon>Thyridium</taxon>
    </lineage>
</organism>
<dbReference type="PROSITE" id="PS00216">
    <property type="entry name" value="SUGAR_TRANSPORT_1"/>
    <property type="match status" value="1"/>
</dbReference>
<dbReference type="PRINTS" id="PR00171">
    <property type="entry name" value="SUGRTRNSPORT"/>
</dbReference>
<dbReference type="PROSITE" id="PS00217">
    <property type="entry name" value="SUGAR_TRANSPORT_2"/>
    <property type="match status" value="1"/>
</dbReference>
<evidence type="ECO:0000256" key="5">
    <source>
        <dbReference type="ARBA" id="ARBA00022989"/>
    </source>
</evidence>
<evidence type="ECO:0000256" key="1">
    <source>
        <dbReference type="ARBA" id="ARBA00004141"/>
    </source>
</evidence>
<dbReference type="Gene3D" id="1.20.1250.20">
    <property type="entry name" value="MFS general substrate transporter like domains"/>
    <property type="match status" value="1"/>
</dbReference>
<keyword evidence="12" id="KW-1185">Reference proteome</keyword>
<evidence type="ECO:0000256" key="9">
    <source>
        <dbReference type="SAM" id="Phobius"/>
    </source>
</evidence>
<dbReference type="Proteomes" id="UP000319257">
    <property type="component" value="Unassembled WGS sequence"/>
</dbReference>
<feature type="transmembrane region" description="Helical" evidence="9">
    <location>
        <begin position="303"/>
        <end position="325"/>
    </location>
</feature>
<dbReference type="InterPro" id="IPR036259">
    <property type="entry name" value="MFS_trans_sf"/>
</dbReference>
<dbReference type="NCBIfam" id="TIGR00879">
    <property type="entry name" value="SP"/>
    <property type="match status" value="1"/>
</dbReference>
<dbReference type="PANTHER" id="PTHR48022">
    <property type="entry name" value="PLASTIDIC GLUCOSE TRANSPORTER 4"/>
    <property type="match status" value="1"/>
</dbReference>
<keyword evidence="6 9" id="KW-0472">Membrane</keyword>
<reference evidence="11 12" key="1">
    <citation type="submission" date="2019-06" db="EMBL/GenBank/DDBJ databases">
        <title>Draft genome sequence of the filamentous fungus Phialemoniopsis curvata isolated from diesel fuel.</title>
        <authorList>
            <person name="Varaljay V.A."/>
            <person name="Lyon W.J."/>
            <person name="Crouch A.L."/>
            <person name="Drake C.E."/>
            <person name="Hollomon J.M."/>
            <person name="Nadeau L.J."/>
            <person name="Nunn H.S."/>
            <person name="Stevenson B.S."/>
            <person name="Bojanowski C.L."/>
            <person name="Crookes-Goodson W.J."/>
        </authorList>
    </citation>
    <scope>NUCLEOTIDE SEQUENCE [LARGE SCALE GENOMIC DNA]</scope>
    <source>
        <strain evidence="11 12">D216</strain>
    </source>
</reference>
<feature type="transmembrane region" description="Helical" evidence="9">
    <location>
        <begin position="404"/>
        <end position="423"/>
    </location>
</feature>
<sequence>MDKGDTRAYFLGILVCLGGFMFGYDTGVVGGAITLHSYRESFRYLGYNKSQTTQVSSLAVGLQQCGSFVGCFGIFPIASRWGRKPSMILSALVFVIGAAIQTADTHHLSSFYVGRIIAGLGVGGASVLVPLYSAEMSPKKIRGRIGSGYQFLFTWGIFVSYWANYAVDKHVDQNTARQWQIPISLQIIPGALLGIGMFFVPESARWLVQKDRHDDAWKSLTWIRAHSGPEVQGELDEIRATVVAEREASRGSLKVELKQKVTIYRMLLSFTVMTCQVCTGANAMAYFSPQFFTLVVGQGTENLLISGIFGAIKIVSCGIFIVFLAERIGRRVALCGGAILMSASLLCIAVVLKLKPPPGNGEVTAPGVALVALIYFAIIVYNMSWGPLGWIYIAEVLSPRTRDLGVAIALGTQWIFNIIWSVATPYMINNIGWGTFLFFAAFDAFSAVFSFYFVKETMGKSLEEMENEFHSQAAQTRLPVSEDKGQDECEHVEKN</sequence>
<dbReference type="GO" id="GO:0016020">
    <property type="term" value="C:membrane"/>
    <property type="evidence" value="ECO:0007669"/>
    <property type="project" value="UniProtKB-SubCell"/>
</dbReference>
<comment type="caution">
    <text evidence="11">The sequence shown here is derived from an EMBL/GenBank/DDBJ whole genome shotgun (WGS) entry which is preliminary data.</text>
</comment>
<dbReference type="OrthoDB" id="6612291at2759"/>
<evidence type="ECO:0000313" key="12">
    <source>
        <dbReference type="Proteomes" id="UP000319257"/>
    </source>
</evidence>
<dbReference type="AlphaFoldDB" id="A0A507ATB8"/>
<feature type="domain" description="Major facilitator superfamily (MFS) profile" evidence="10">
    <location>
        <begin position="11"/>
        <end position="458"/>
    </location>
</feature>
<feature type="transmembrane region" description="Helical" evidence="9">
    <location>
        <begin position="9"/>
        <end position="35"/>
    </location>
</feature>
<feature type="compositionally biased region" description="Basic and acidic residues" evidence="8">
    <location>
        <begin position="480"/>
        <end position="495"/>
    </location>
</feature>
<evidence type="ECO:0000256" key="8">
    <source>
        <dbReference type="SAM" id="MobiDB-lite"/>
    </source>
</evidence>
<evidence type="ECO:0000256" key="6">
    <source>
        <dbReference type="ARBA" id="ARBA00023136"/>
    </source>
</evidence>
<dbReference type="InterPro" id="IPR005829">
    <property type="entry name" value="Sugar_transporter_CS"/>
</dbReference>
<keyword evidence="3 7" id="KW-0813">Transport</keyword>
<gene>
    <name evidence="11" type="ORF">E0L32_010185</name>
</gene>
<feature type="transmembrane region" description="Helical" evidence="9">
    <location>
        <begin position="55"/>
        <end position="75"/>
    </location>
</feature>
<name>A0A507ATB8_9PEZI</name>
<dbReference type="GeneID" id="41977632"/>
<feature type="region of interest" description="Disordered" evidence="8">
    <location>
        <begin position="469"/>
        <end position="495"/>
    </location>
</feature>
<feature type="transmembrane region" description="Helical" evidence="9">
    <location>
        <begin position="364"/>
        <end position="383"/>
    </location>
</feature>
<dbReference type="InterPro" id="IPR050360">
    <property type="entry name" value="MFS_Sugar_Transporters"/>
</dbReference>
<feature type="transmembrane region" description="Helical" evidence="9">
    <location>
        <begin position="87"/>
        <end position="103"/>
    </location>
</feature>
<dbReference type="InParanoid" id="A0A507ATB8"/>
<keyword evidence="4 9" id="KW-0812">Transmembrane</keyword>
<keyword evidence="5 9" id="KW-1133">Transmembrane helix</keyword>
<dbReference type="InterPro" id="IPR003663">
    <property type="entry name" value="Sugar/inositol_transpt"/>
</dbReference>
<dbReference type="InterPro" id="IPR020846">
    <property type="entry name" value="MFS_dom"/>
</dbReference>
<comment type="subcellular location">
    <subcellularLocation>
        <location evidence="1">Membrane</location>
        <topology evidence="1">Multi-pass membrane protein</topology>
    </subcellularLocation>
</comment>
<feature type="transmembrane region" description="Helical" evidence="9">
    <location>
        <begin position="109"/>
        <end position="133"/>
    </location>
</feature>
<dbReference type="FunFam" id="1.20.1250.20:FF:000090">
    <property type="entry name" value="MFS sugar transporter, putative"/>
    <property type="match status" value="1"/>
</dbReference>
<dbReference type="RefSeq" id="XP_030989829.1">
    <property type="nucleotide sequence ID" value="XM_031132776.1"/>
</dbReference>
<evidence type="ECO:0000256" key="3">
    <source>
        <dbReference type="ARBA" id="ARBA00022448"/>
    </source>
</evidence>
<evidence type="ECO:0000256" key="2">
    <source>
        <dbReference type="ARBA" id="ARBA00010992"/>
    </source>
</evidence>